<dbReference type="STRING" id="316067.Geob_2568"/>
<keyword evidence="1" id="KW-0732">Signal</keyword>
<dbReference type="EMBL" id="CP001390">
    <property type="protein sequence ID" value="ACM20919.1"/>
    <property type="molecule type" value="Genomic_DNA"/>
</dbReference>
<dbReference type="PROSITE" id="PS51009">
    <property type="entry name" value="CYTCII"/>
    <property type="match status" value="1"/>
</dbReference>
<dbReference type="GO" id="GO:0022900">
    <property type="term" value="P:electron transport chain"/>
    <property type="evidence" value="ECO:0007669"/>
    <property type="project" value="InterPro"/>
</dbReference>
<dbReference type="GO" id="GO:0020037">
    <property type="term" value="F:heme binding"/>
    <property type="evidence" value="ECO:0007669"/>
    <property type="project" value="InterPro"/>
</dbReference>
<dbReference type="GO" id="GO:0005506">
    <property type="term" value="F:iron ion binding"/>
    <property type="evidence" value="ECO:0007669"/>
    <property type="project" value="InterPro"/>
</dbReference>
<dbReference type="HOGENOM" id="CLU_1785051_0_0_7"/>
<dbReference type="InterPro" id="IPR002321">
    <property type="entry name" value="Cyt_c_II"/>
</dbReference>
<protein>
    <submittedName>
        <fullName evidence="2">Cytochrome c, 1 heme-binding site</fullName>
    </submittedName>
</protein>
<dbReference type="OrthoDB" id="5397716at2"/>
<reference evidence="2 3" key="1">
    <citation type="submission" date="2009-01" db="EMBL/GenBank/DDBJ databases">
        <title>Complete sequence of Geobacter sp. FRC-32.</title>
        <authorList>
            <consortium name="US DOE Joint Genome Institute"/>
            <person name="Lucas S."/>
            <person name="Copeland A."/>
            <person name="Lapidus A."/>
            <person name="Glavina del Rio T."/>
            <person name="Dalin E."/>
            <person name="Tice H."/>
            <person name="Bruce D."/>
            <person name="Goodwin L."/>
            <person name="Pitluck S."/>
            <person name="Saunders E."/>
            <person name="Brettin T."/>
            <person name="Detter J.C."/>
            <person name="Han C."/>
            <person name="Larimer F."/>
            <person name="Land M."/>
            <person name="Hauser L."/>
            <person name="Kyrpides N."/>
            <person name="Ovchinnikova G."/>
            <person name="Kostka J."/>
            <person name="Richardson P."/>
        </authorList>
    </citation>
    <scope>NUCLEOTIDE SEQUENCE [LARGE SCALE GENOMIC DNA]</scope>
    <source>
        <strain evidence="3">DSM 22248 / JCM 15807 / FRC-32</strain>
    </source>
</reference>
<evidence type="ECO:0000256" key="1">
    <source>
        <dbReference type="SAM" id="SignalP"/>
    </source>
</evidence>
<evidence type="ECO:0000313" key="2">
    <source>
        <dbReference type="EMBL" id="ACM20919.1"/>
    </source>
</evidence>
<dbReference type="Gene3D" id="1.20.120.10">
    <property type="entry name" value="Cytochrome c/b562"/>
    <property type="match status" value="1"/>
</dbReference>
<feature type="chain" id="PRO_5002886407" evidence="1">
    <location>
        <begin position="25"/>
        <end position="142"/>
    </location>
</feature>
<keyword evidence="3" id="KW-1185">Reference proteome</keyword>
<organism evidence="2 3">
    <name type="scientific">Geotalea daltonii (strain DSM 22248 / JCM 15807 / FRC-32)</name>
    <name type="common">Geobacter daltonii</name>
    <dbReference type="NCBI Taxonomy" id="316067"/>
    <lineage>
        <taxon>Bacteria</taxon>
        <taxon>Pseudomonadati</taxon>
        <taxon>Thermodesulfobacteriota</taxon>
        <taxon>Desulfuromonadia</taxon>
        <taxon>Geobacterales</taxon>
        <taxon>Geobacteraceae</taxon>
        <taxon>Geotalea</taxon>
    </lineage>
</organism>
<sequence length="142" mass="15357">MRSTISLICIFSALAVNGATFAHGTEQHGKAAKNTHQMKKLHAMMPMLSTASARLEKALDEGDTAAAEAATRQILLAIPDLKKSTPHRNIKQKKQYVVLAGDLEQAVSSTLDLAKKRDQAGAKAAFRKAKEACAACHEKFRD</sequence>
<dbReference type="InterPro" id="IPR010980">
    <property type="entry name" value="Cyt_c/b562"/>
</dbReference>
<dbReference type="Pfam" id="PF01322">
    <property type="entry name" value="Cytochrom_C_2"/>
    <property type="match status" value="1"/>
</dbReference>
<feature type="signal peptide" evidence="1">
    <location>
        <begin position="1"/>
        <end position="24"/>
    </location>
</feature>
<name>B9M0R6_GEODF</name>
<dbReference type="Proteomes" id="UP000007721">
    <property type="component" value="Chromosome"/>
</dbReference>
<accession>B9M0R6</accession>
<dbReference type="SUPFAM" id="SSF47175">
    <property type="entry name" value="Cytochromes"/>
    <property type="match status" value="1"/>
</dbReference>
<proteinExistence type="predicted"/>
<evidence type="ECO:0000313" key="3">
    <source>
        <dbReference type="Proteomes" id="UP000007721"/>
    </source>
</evidence>
<dbReference type="KEGG" id="geo:Geob_2568"/>
<dbReference type="GO" id="GO:0009055">
    <property type="term" value="F:electron transfer activity"/>
    <property type="evidence" value="ECO:0007669"/>
    <property type="project" value="InterPro"/>
</dbReference>
<gene>
    <name evidence="2" type="ordered locus">Geob_2568</name>
</gene>
<dbReference type="RefSeq" id="WP_012647648.1">
    <property type="nucleotide sequence ID" value="NC_011979.1"/>
</dbReference>
<dbReference type="AlphaFoldDB" id="B9M0R6"/>